<reference evidence="3" key="1">
    <citation type="submission" date="2022-07" db="EMBL/GenBank/DDBJ databases">
        <title>Evaluation of T. orientalis genome assembly methods using nanopore sequencing and analysis of variation between genomes.</title>
        <authorList>
            <person name="Yam J."/>
            <person name="Micallef M.L."/>
            <person name="Liu M."/>
            <person name="Djordjevic S.P."/>
            <person name="Bogema D.R."/>
            <person name="Jenkins C."/>
        </authorList>
    </citation>
    <scope>NUCLEOTIDE SEQUENCE</scope>
    <source>
        <strain evidence="3">Fish Creek</strain>
    </source>
</reference>
<dbReference type="GO" id="GO:0019888">
    <property type="term" value="F:protein phosphatase regulator activity"/>
    <property type="evidence" value="ECO:0007669"/>
    <property type="project" value="TreeGrafter"/>
</dbReference>
<dbReference type="Pfam" id="PF02985">
    <property type="entry name" value="HEAT"/>
    <property type="match status" value="1"/>
</dbReference>
<sequence length="649" mass="74295">MDSLLSQPSNVTSLAVKPIDPCSSINTELVNDHEKPITVFIEGHDYLKLFKEDLSLCRESAEYALKKVHLMAHHLGPEFSNEFLIPFLMEIQTSLEVTLLPVMCDCWYLISKFLYGLEILKSIFKGLEYLLIQETGKIRVKATEIAMMIIDDFDNNDALEVSSRSELVNDVICPMIISFVEQDWFPGPTSACYLIPRVYPYASEKSQTELRRLFPILCESDFITVKLAAGINMKQLIPQVQLEHAISMFWLVLKNMSIDNEDKVRKYAVESCLVFAKQCTSEQNLNFNIPILKSASEDASWIVRQYLAENFMTIYQIFEEAEVKENLFDCHVSLLNDNNDRVKSASIQSFSKWSGILSQELIELYVPVLDSLARKSAKEIRRGVCKSMGQFAMKLNKKDVISVLRPTLQYLLADEFVEVRLCVVENIHLICDREEFYGAIGEQLTETINKSIENSVWRNRLVIAERLTSFFSHFGATIFEQNFLNVLFKLLLDDVWKVRNAVLNSLEKICNECGSIWAVKFILSELKSLYLMPRQSTYGRNRNISCAIKIALLQSLVAVAKSIDVENAIEHIVPLLLDSLTDSIPNIRFVCVNSLANLFVIYKNEKPELFLQAKCALIKLCQDSDIDVKYFSKRALDTYEESFRDSLVM</sequence>
<dbReference type="Gene3D" id="1.25.10.10">
    <property type="entry name" value="Leucine-rich Repeat Variant"/>
    <property type="match status" value="1"/>
</dbReference>
<dbReference type="Proteomes" id="UP000244803">
    <property type="component" value="Chromosome 4"/>
</dbReference>
<dbReference type="Pfam" id="PF12755">
    <property type="entry name" value="Vac14_Fab1_bd"/>
    <property type="match status" value="1"/>
</dbReference>
<dbReference type="PANTHER" id="PTHR10648">
    <property type="entry name" value="SERINE/THREONINE-PROTEIN PHOSPHATASE PP2A 65 KDA REGULATORY SUBUNIT"/>
    <property type="match status" value="1"/>
</dbReference>
<proteinExistence type="predicted"/>
<evidence type="ECO:0000256" key="1">
    <source>
        <dbReference type="ARBA" id="ARBA00022737"/>
    </source>
</evidence>
<gene>
    <name evidence="3" type="ORF">MACJ_002982</name>
</gene>
<accession>A0A976QQW5</accession>
<dbReference type="InterPro" id="IPR021133">
    <property type="entry name" value="HEAT_type_2"/>
</dbReference>
<protein>
    <submittedName>
        <fullName evidence="3">Phosphorylase phosphatase</fullName>
    </submittedName>
</protein>
<dbReference type="InterPro" id="IPR051023">
    <property type="entry name" value="PP2A_Regulatory_Subunit_A"/>
</dbReference>
<dbReference type="EMBL" id="CP056067">
    <property type="protein sequence ID" value="UKJ89728.2"/>
    <property type="molecule type" value="Genomic_DNA"/>
</dbReference>
<name>A0A976QQW5_THEOR</name>
<dbReference type="GO" id="GO:0005829">
    <property type="term" value="C:cytosol"/>
    <property type="evidence" value="ECO:0007669"/>
    <property type="project" value="TreeGrafter"/>
</dbReference>
<evidence type="ECO:0000313" key="3">
    <source>
        <dbReference type="EMBL" id="UKJ89728.2"/>
    </source>
</evidence>
<dbReference type="PROSITE" id="PS50077">
    <property type="entry name" value="HEAT_REPEAT"/>
    <property type="match status" value="1"/>
</dbReference>
<dbReference type="PANTHER" id="PTHR10648:SF4">
    <property type="entry name" value="PROTEIN PHOSPHATASE 2 (FORMERLY 2A), REGULATORY SUBUNIT A, BETA ISOFORM-RELATED"/>
    <property type="match status" value="1"/>
</dbReference>
<dbReference type="InterPro" id="IPR000357">
    <property type="entry name" value="HEAT"/>
</dbReference>
<dbReference type="AlphaFoldDB" id="A0A976QQW5"/>
<dbReference type="OrthoDB" id="340346at2759"/>
<dbReference type="InterPro" id="IPR011989">
    <property type="entry name" value="ARM-like"/>
</dbReference>
<dbReference type="GO" id="GO:0000159">
    <property type="term" value="C:protein phosphatase type 2A complex"/>
    <property type="evidence" value="ECO:0007669"/>
    <property type="project" value="TreeGrafter"/>
</dbReference>
<evidence type="ECO:0000256" key="2">
    <source>
        <dbReference type="PROSITE-ProRule" id="PRU00103"/>
    </source>
</evidence>
<keyword evidence="1" id="KW-0677">Repeat</keyword>
<dbReference type="SUPFAM" id="SSF48371">
    <property type="entry name" value="ARM repeat"/>
    <property type="match status" value="1"/>
</dbReference>
<organism evidence="3 4">
    <name type="scientific">Theileria orientalis</name>
    <dbReference type="NCBI Taxonomy" id="68886"/>
    <lineage>
        <taxon>Eukaryota</taxon>
        <taxon>Sar</taxon>
        <taxon>Alveolata</taxon>
        <taxon>Apicomplexa</taxon>
        <taxon>Aconoidasida</taxon>
        <taxon>Piroplasmida</taxon>
        <taxon>Theileriidae</taxon>
        <taxon>Theileria</taxon>
    </lineage>
</organism>
<feature type="repeat" description="HEAT" evidence="2">
    <location>
        <begin position="572"/>
        <end position="608"/>
    </location>
</feature>
<evidence type="ECO:0000313" key="4">
    <source>
        <dbReference type="Proteomes" id="UP000244803"/>
    </source>
</evidence>
<dbReference type="InterPro" id="IPR016024">
    <property type="entry name" value="ARM-type_fold"/>
</dbReference>
<dbReference type="GO" id="GO:0005634">
    <property type="term" value="C:nucleus"/>
    <property type="evidence" value="ECO:0007669"/>
    <property type="project" value="TreeGrafter"/>
</dbReference>